<dbReference type="PANTHER" id="PTHR33988">
    <property type="entry name" value="ENDORIBONUCLEASE MAZF-RELATED"/>
    <property type="match status" value="1"/>
</dbReference>
<evidence type="ECO:0000313" key="3">
    <source>
        <dbReference type="EMBL" id="MDQ0257956.1"/>
    </source>
</evidence>
<comment type="caution">
    <text evidence="3">The sequence shown here is derived from an EMBL/GenBank/DDBJ whole genome shotgun (WGS) entry which is preliminary data.</text>
</comment>
<evidence type="ECO:0000256" key="1">
    <source>
        <dbReference type="ARBA" id="ARBA00007521"/>
    </source>
</evidence>
<dbReference type="InterPro" id="IPR011067">
    <property type="entry name" value="Plasmid_toxin/cell-grow_inhib"/>
</dbReference>
<evidence type="ECO:0000313" key="4">
    <source>
        <dbReference type="Proteomes" id="UP001230005"/>
    </source>
</evidence>
<keyword evidence="4" id="KW-1185">Reference proteome</keyword>
<dbReference type="Gene3D" id="2.30.30.110">
    <property type="match status" value="1"/>
</dbReference>
<evidence type="ECO:0000256" key="2">
    <source>
        <dbReference type="ARBA" id="ARBA00022649"/>
    </source>
</evidence>
<keyword evidence="2" id="KW-1277">Toxin-antitoxin system</keyword>
<name>A0ABU0A387_9BACI</name>
<dbReference type="InterPro" id="IPR003477">
    <property type="entry name" value="PemK-like"/>
</dbReference>
<dbReference type="GO" id="GO:0016787">
    <property type="term" value="F:hydrolase activity"/>
    <property type="evidence" value="ECO:0007669"/>
    <property type="project" value="UniProtKB-KW"/>
</dbReference>
<dbReference type="RefSeq" id="WP_307332495.1">
    <property type="nucleotide sequence ID" value="NZ_JAUSUG010000038.1"/>
</dbReference>
<dbReference type="Proteomes" id="UP001230005">
    <property type="component" value="Unassembled WGS sequence"/>
</dbReference>
<dbReference type="PANTHER" id="PTHR33988:SF2">
    <property type="entry name" value="ENDORIBONUCLEASE MAZF"/>
    <property type="match status" value="1"/>
</dbReference>
<keyword evidence="3" id="KW-0378">Hydrolase</keyword>
<dbReference type="EMBL" id="JAUSUG010000038">
    <property type="protein sequence ID" value="MDQ0257956.1"/>
    <property type="molecule type" value="Genomic_DNA"/>
</dbReference>
<proteinExistence type="inferred from homology"/>
<dbReference type="EC" id="3.1.-.-" evidence="3"/>
<dbReference type="Pfam" id="PF02452">
    <property type="entry name" value="PemK_toxin"/>
    <property type="match status" value="1"/>
</dbReference>
<gene>
    <name evidence="3" type="ORF">J2S74_005419</name>
</gene>
<protein>
    <submittedName>
        <fullName evidence="3">mRNA interferase MazF</fullName>
        <ecNumber evidence="3">3.1.-.-</ecNumber>
    </submittedName>
</protein>
<accession>A0ABU0A387</accession>
<sequence>MAREIKTKEQRKAEKESALRSWIETKVNLSNDWIDNEKTQSKRGIIRGGVYMCQLGENIGTEQGEHRPVLVVSNDLINSTSGNVSVIPLTKNLKKKVLRDKEGKVKEVLNKPQYRSHYFLLKRKYTFLEHDSAVLGEETKTVSKVRIGDHKGDISPGDLDKIITRVKWVFGI</sequence>
<organism evidence="3 4">
    <name type="scientific">Evansella vedderi</name>
    <dbReference type="NCBI Taxonomy" id="38282"/>
    <lineage>
        <taxon>Bacteria</taxon>
        <taxon>Bacillati</taxon>
        <taxon>Bacillota</taxon>
        <taxon>Bacilli</taxon>
        <taxon>Bacillales</taxon>
        <taxon>Bacillaceae</taxon>
        <taxon>Evansella</taxon>
    </lineage>
</organism>
<dbReference type="SUPFAM" id="SSF50118">
    <property type="entry name" value="Cell growth inhibitor/plasmid maintenance toxic component"/>
    <property type="match status" value="1"/>
</dbReference>
<reference evidence="3 4" key="1">
    <citation type="submission" date="2023-07" db="EMBL/GenBank/DDBJ databases">
        <title>Genomic Encyclopedia of Type Strains, Phase IV (KMG-IV): sequencing the most valuable type-strain genomes for metagenomic binning, comparative biology and taxonomic classification.</title>
        <authorList>
            <person name="Goeker M."/>
        </authorList>
    </citation>
    <scope>NUCLEOTIDE SEQUENCE [LARGE SCALE GENOMIC DNA]</scope>
    <source>
        <strain evidence="3 4">DSM 9768</strain>
    </source>
</reference>
<comment type="similarity">
    <text evidence="1">Belongs to the PemK/MazF family.</text>
</comment>